<feature type="compositionally biased region" description="Pro residues" evidence="1">
    <location>
        <begin position="73"/>
        <end position="84"/>
    </location>
</feature>
<dbReference type="PANTHER" id="PTHR23048:SF49">
    <property type="entry name" value="FI08416P-RELATED"/>
    <property type="match status" value="1"/>
</dbReference>
<dbReference type="Ensembl" id="ENSEBUT00000025663.1">
    <property type="protein sequence ID" value="ENSEBUP00000025087.1"/>
    <property type="gene ID" value="ENSEBUG00000015478.1"/>
</dbReference>
<reference evidence="2" key="2">
    <citation type="submission" date="2025-09" db="UniProtKB">
        <authorList>
            <consortium name="Ensembl"/>
        </authorList>
    </citation>
    <scope>IDENTIFICATION</scope>
</reference>
<dbReference type="PANTHER" id="PTHR23048">
    <property type="entry name" value="MYOSIN LIGHT CHAIN 1, 3"/>
    <property type="match status" value="1"/>
</dbReference>
<dbReference type="SUPFAM" id="SSF47473">
    <property type="entry name" value="EF-hand"/>
    <property type="match status" value="1"/>
</dbReference>
<evidence type="ECO:0000313" key="2">
    <source>
        <dbReference type="Ensembl" id="ENSEBUP00000025087.1"/>
    </source>
</evidence>
<dbReference type="AlphaFoldDB" id="A0A8C4R594"/>
<name>A0A8C4R594_EPTBU</name>
<organism evidence="2 3">
    <name type="scientific">Eptatretus burgeri</name>
    <name type="common">Inshore hagfish</name>
    <dbReference type="NCBI Taxonomy" id="7764"/>
    <lineage>
        <taxon>Eukaryota</taxon>
        <taxon>Metazoa</taxon>
        <taxon>Chordata</taxon>
        <taxon>Craniata</taxon>
        <taxon>Vertebrata</taxon>
        <taxon>Cyclostomata</taxon>
        <taxon>Myxini</taxon>
        <taxon>Myxiniformes</taxon>
        <taxon>Myxinidae</taxon>
        <taxon>Eptatretinae</taxon>
        <taxon>Eptatretus</taxon>
    </lineage>
</organism>
<feature type="region of interest" description="Disordered" evidence="1">
    <location>
        <begin position="26"/>
        <end position="96"/>
    </location>
</feature>
<dbReference type="GeneTree" id="ENSGT01030000234570"/>
<dbReference type="Gene3D" id="1.10.238.10">
    <property type="entry name" value="EF-hand"/>
    <property type="match status" value="1"/>
</dbReference>
<dbReference type="GO" id="GO:0016460">
    <property type="term" value="C:myosin II complex"/>
    <property type="evidence" value="ECO:0007669"/>
    <property type="project" value="TreeGrafter"/>
</dbReference>
<dbReference type="InterPro" id="IPR011992">
    <property type="entry name" value="EF-hand-dom_pair"/>
</dbReference>
<sequence length="193" mass="20860">MHSSVTPSKGSPHIVPLKEFCLGSSIKDRRVSGSSGDSQNQRGRSAALPQIKNPPEMPPKTPPKKAAEKAAPAPAPAPALPPEPVPEEAPKFDPSSVKVEFTAEQIEGFRQTQEFQRGCAELLLDQRETSEATETMLTNYKEAFELFDQTGEVLITYSQCGALMRALGQNPTNAAVNKLLGKPKAEGRSFKLC</sequence>
<evidence type="ECO:0000256" key="1">
    <source>
        <dbReference type="SAM" id="MobiDB-lite"/>
    </source>
</evidence>
<keyword evidence="3" id="KW-1185">Reference proteome</keyword>
<dbReference type="Proteomes" id="UP000694388">
    <property type="component" value="Unplaced"/>
</dbReference>
<reference evidence="2" key="1">
    <citation type="submission" date="2025-08" db="UniProtKB">
        <authorList>
            <consortium name="Ensembl"/>
        </authorList>
    </citation>
    <scope>IDENTIFICATION</scope>
</reference>
<protein>
    <submittedName>
        <fullName evidence="2">Uncharacterized protein</fullName>
    </submittedName>
</protein>
<dbReference type="InterPro" id="IPR050230">
    <property type="entry name" value="CALM/Myosin/TropC-like"/>
</dbReference>
<accession>A0A8C4R594</accession>
<feature type="compositionally biased region" description="Polar residues" evidence="1">
    <location>
        <begin position="32"/>
        <end position="43"/>
    </location>
</feature>
<evidence type="ECO:0000313" key="3">
    <source>
        <dbReference type="Proteomes" id="UP000694388"/>
    </source>
</evidence>
<proteinExistence type="predicted"/>